<dbReference type="Pfam" id="PF13692">
    <property type="entry name" value="Glyco_trans_1_4"/>
    <property type="match status" value="1"/>
</dbReference>
<evidence type="ECO:0000313" key="3">
    <source>
        <dbReference type="Proteomes" id="UP000632222"/>
    </source>
</evidence>
<reference evidence="3" key="1">
    <citation type="journal article" date="2019" name="Int. J. Syst. Evol. Microbiol.">
        <title>The Global Catalogue of Microorganisms (GCM) 10K type strain sequencing project: providing services to taxonomists for standard genome sequencing and annotation.</title>
        <authorList>
            <consortium name="The Broad Institute Genomics Platform"/>
            <consortium name="The Broad Institute Genome Sequencing Center for Infectious Disease"/>
            <person name="Wu L."/>
            <person name="Ma J."/>
        </authorList>
    </citation>
    <scope>NUCLEOTIDE SEQUENCE [LARGE SCALE GENOMIC DNA]</scope>
    <source>
        <strain evidence="3">JCM 14370</strain>
    </source>
</reference>
<name>A0ABQ2CVH0_9DEIO</name>
<sequence>MLQDLVAHGYRVHAVAPEDDAEVRSVLQQWQVEYHTVPLNRSGISLKGDLKLFQAYHQLLQRLKPQVVFAYTIKPVIFGSLAARMAGVKKMVSMITGLGYSFSAEAKSHVKLISRLLYRTALSTNQTVIFQNPDDRDLFLKEGLTSAGKVRIVNGSGVDVQQFAVQPLPANRKRFLLIARLLRDKGIREYAEAARLVHQKHPEAEFYLLGPTDPSPNAIQQSELDAWVQEGTLKYLGATKDVRPFIAEYCSVYVLPSYREGTPRSVLEAMSLGRAIITTDTPGCRETVEDGVNGRLVPVKESAGLAQAMLEFLDHPEQVEQMARKSRQLVEEKYAVEKVNAVLLEILQ</sequence>
<dbReference type="PANTHER" id="PTHR12526">
    <property type="entry name" value="GLYCOSYLTRANSFERASE"/>
    <property type="match status" value="1"/>
</dbReference>
<feature type="domain" description="Glycosyltransferase subfamily 4-like N-terminal" evidence="1">
    <location>
        <begin position="3"/>
        <end position="132"/>
    </location>
</feature>
<dbReference type="CDD" id="cd03808">
    <property type="entry name" value="GT4_CapM-like"/>
    <property type="match status" value="1"/>
</dbReference>
<dbReference type="Pfam" id="PF13477">
    <property type="entry name" value="Glyco_trans_4_2"/>
    <property type="match status" value="1"/>
</dbReference>
<dbReference type="PANTHER" id="PTHR12526:SF638">
    <property type="entry name" value="SPORE COAT PROTEIN SA"/>
    <property type="match status" value="1"/>
</dbReference>
<dbReference type="Proteomes" id="UP000632222">
    <property type="component" value="Unassembled WGS sequence"/>
</dbReference>
<evidence type="ECO:0000259" key="1">
    <source>
        <dbReference type="Pfam" id="PF13477"/>
    </source>
</evidence>
<dbReference type="EMBL" id="BMOD01000002">
    <property type="protein sequence ID" value="GGJ24909.1"/>
    <property type="molecule type" value="Genomic_DNA"/>
</dbReference>
<gene>
    <name evidence="2" type="ORF">GCM10008938_08790</name>
</gene>
<evidence type="ECO:0000313" key="2">
    <source>
        <dbReference type="EMBL" id="GGJ24909.1"/>
    </source>
</evidence>
<organism evidence="2 3">
    <name type="scientific">Deinococcus roseus</name>
    <dbReference type="NCBI Taxonomy" id="392414"/>
    <lineage>
        <taxon>Bacteria</taxon>
        <taxon>Thermotogati</taxon>
        <taxon>Deinococcota</taxon>
        <taxon>Deinococci</taxon>
        <taxon>Deinococcales</taxon>
        <taxon>Deinococcaceae</taxon>
        <taxon>Deinococcus</taxon>
    </lineage>
</organism>
<comment type="caution">
    <text evidence="2">The sequence shown here is derived from an EMBL/GenBank/DDBJ whole genome shotgun (WGS) entry which is preliminary data.</text>
</comment>
<keyword evidence="2" id="KW-0808">Transferase</keyword>
<dbReference type="SUPFAM" id="SSF53756">
    <property type="entry name" value="UDP-Glycosyltransferase/glycogen phosphorylase"/>
    <property type="match status" value="1"/>
</dbReference>
<accession>A0ABQ2CVH0</accession>
<dbReference type="InterPro" id="IPR028098">
    <property type="entry name" value="Glyco_trans_4-like_N"/>
</dbReference>
<dbReference type="GO" id="GO:0016740">
    <property type="term" value="F:transferase activity"/>
    <property type="evidence" value="ECO:0007669"/>
    <property type="project" value="UniProtKB-KW"/>
</dbReference>
<proteinExistence type="predicted"/>
<keyword evidence="3" id="KW-1185">Reference proteome</keyword>
<protein>
    <submittedName>
        <fullName evidence="2">Glycosyl transferase</fullName>
    </submittedName>
</protein>
<dbReference type="Gene3D" id="3.40.50.2000">
    <property type="entry name" value="Glycogen Phosphorylase B"/>
    <property type="match status" value="2"/>
</dbReference>